<dbReference type="PANTHER" id="PTHR47052:SF3">
    <property type="entry name" value="INGRESSION PROTEIN 1"/>
    <property type="match status" value="1"/>
</dbReference>
<dbReference type="InterPro" id="IPR000008">
    <property type="entry name" value="C2_dom"/>
</dbReference>
<dbReference type="Proteomes" id="UP000807342">
    <property type="component" value="Unassembled WGS sequence"/>
</dbReference>
<dbReference type="PROSITE" id="PS50004">
    <property type="entry name" value="C2"/>
    <property type="match status" value="1"/>
</dbReference>
<feature type="compositionally biased region" description="Polar residues" evidence="1">
    <location>
        <begin position="137"/>
        <end position="151"/>
    </location>
</feature>
<dbReference type="SUPFAM" id="SSF49562">
    <property type="entry name" value="C2 domain (Calcium/lipid-binding domain, CaLB)"/>
    <property type="match status" value="1"/>
</dbReference>
<dbReference type="AlphaFoldDB" id="A0A9P5XEG2"/>
<dbReference type="InterPro" id="IPR035892">
    <property type="entry name" value="C2_domain_sf"/>
</dbReference>
<dbReference type="InterPro" id="IPR052981">
    <property type="entry name" value="Ingression_C2_domain"/>
</dbReference>
<feature type="region of interest" description="Disordered" evidence="1">
    <location>
        <begin position="134"/>
        <end position="307"/>
    </location>
</feature>
<protein>
    <recommendedName>
        <fullName evidence="2">C2 domain-containing protein</fullName>
    </recommendedName>
</protein>
<feature type="domain" description="C2" evidence="2">
    <location>
        <begin position="1"/>
        <end position="110"/>
    </location>
</feature>
<evidence type="ECO:0000313" key="4">
    <source>
        <dbReference type="Proteomes" id="UP000807342"/>
    </source>
</evidence>
<keyword evidence="4" id="KW-1185">Reference proteome</keyword>
<evidence type="ECO:0000256" key="1">
    <source>
        <dbReference type="SAM" id="MobiDB-lite"/>
    </source>
</evidence>
<feature type="compositionally biased region" description="Polar residues" evidence="1">
    <location>
        <begin position="293"/>
        <end position="307"/>
    </location>
</feature>
<comment type="caution">
    <text evidence="3">The sequence shown here is derived from an EMBL/GenBank/DDBJ whole genome shotgun (WGS) entry which is preliminary data.</text>
</comment>
<dbReference type="Pfam" id="PF00168">
    <property type="entry name" value="C2"/>
    <property type="match status" value="1"/>
</dbReference>
<reference evidence="3" key="1">
    <citation type="submission" date="2020-11" db="EMBL/GenBank/DDBJ databases">
        <authorList>
            <consortium name="DOE Joint Genome Institute"/>
            <person name="Ahrendt S."/>
            <person name="Riley R."/>
            <person name="Andreopoulos W."/>
            <person name="Labutti K."/>
            <person name="Pangilinan J."/>
            <person name="Ruiz-Duenas F.J."/>
            <person name="Barrasa J.M."/>
            <person name="Sanchez-Garcia M."/>
            <person name="Camarero S."/>
            <person name="Miyauchi S."/>
            <person name="Serrano A."/>
            <person name="Linde D."/>
            <person name="Babiker R."/>
            <person name="Drula E."/>
            <person name="Ayuso-Fernandez I."/>
            <person name="Pacheco R."/>
            <person name="Padilla G."/>
            <person name="Ferreira P."/>
            <person name="Barriuso J."/>
            <person name="Kellner H."/>
            <person name="Castanera R."/>
            <person name="Alfaro M."/>
            <person name="Ramirez L."/>
            <person name="Pisabarro A.G."/>
            <person name="Kuo A."/>
            <person name="Tritt A."/>
            <person name="Lipzen A."/>
            <person name="He G."/>
            <person name="Yan M."/>
            <person name="Ng V."/>
            <person name="Cullen D."/>
            <person name="Martin F."/>
            <person name="Rosso M.-N."/>
            <person name="Henrissat B."/>
            <person name="Hibbett D."/>
            <person name="Martinez A.T."/>
            <person name="Grigoriev I.V."/>
        </authorList>
    </citation>
    <scope>NUCLEOTIDE SEQUENCE</scope>
    <source>
        <strain evidence="3">MF-IS2</strain>
    </source>
</reference>
<name>A0A9P5XEG2_9AGAR</name>
<dbReference type="SMART" id="SM00239">
    <property type="entry name" value="C2"/>
    <property type="match status" value="1"/>
</dbReference>
<dbReference type="PANTHER" id="PTHR47052">
    <property type="entry name" value="CONSERVED SERINE PROLINE-RICH PROTEIN (AFU_ORTHOLOGUE AFUA_2G01790)"/>
    <property type="match status" value="1"/>
</dbReference>
<gene>
    <name evidence="3" type="ORF">P691DRAFT_52960</name>
</gene>
<dbReference type="Gene3D" id="2.60.40.150">
    <property type="entry name" value="C2 domain"/>
    <property type="match status" value="1"/>
</dbReference>
<organism evidence="3 4">
    <name type="scientific">Macrolepiota fuliginosa MF-IS2</name>
    <dbReference type="NCBI Taxonomy" id="1400762"/>
    <lineage>
        <taxon>Eukaryota</taxon>
        <taxon>Fungi</taxon>
        <taxon>Dikarya</taxon>
        <taxon>Basidiomycota</taxon>
        <taxon>Agaricomycotina</taxon>
        <taxon>Agaricomycetes</taxon>
        <taxon>Agaricomycetidae</taxon>
        <taxon>Agaricales</taxon>
        <taxon>Agaricineae</taxon>
        <taxon>Agaricaceae</taxon>
        <taxon>Macrolepiota</taxon>
    </lineage>
</organism>
<proteinExistence type="predicted"/>
<evidence type="ECO:0000313" key="3">
    <source>
        <dbReference type="EMBL" id="KAF9448316.1"/>
    </source>
</evidence>
<dbReference type="OrthoDB" id="270970at2759"/>
<sequence length="307" mass="33187">MSKEAEIGILTVVVLKARNLIDKHSFYKQDVFAQVALNGTSKDTHVDFKGGQHPVWDAELRFPIMKAASDKTRKLEVSCFSKERRSDDLLGKGSVDISDTLKTGEFDDWVSLSIDGTVRGDVYLEMTYFSSGPAPAVSSSLTVPSGQASTRHPSKLSPSERLYRSPQPNPPQSTRNANRRPPNPTPVERPIRPASHSPPQVKNSPLPPLPEPQPGQTAVPGMLLPGGATRSNPRGSSPDPRAPPSFLRPGNGNAAVPTSRSPDHSHRSSTSPSNYELPRQPSPSDGVRPYTGSLDSNPYLSNPTPFS</sequence>
<dbReference type="EMBL" id="MU151165">
    <property type="protein sequence ID" value="KAF9448316.1"/>
    <property type="molecule type" value="Genomic_DNA"/>
</dbReference>
<accession>A0A9P5XEG2</accession>
<evidence type="ECO:0000259" key="2">
    <source>
        <dbReference type="PROSITE" id="PS50004"/>
    </source>
</evidence>